<dbReference type="GO" id="GO:0016740">
    <property type="term" value="F:transferase activity"/>
    <property type="evidence" value="ECO:0007669"/>
    <property type="project" value="UniProtKB-KW"/>
</dbReference>
<feature type="transmembrane region" description="Helical" evidence="7">
    <location>
        <begin position="282"/>
        <end position="301"/>
    </location>
</feature>
<keyword evidence="6 7" id="KW-0472">Membrane</keyword>
<feature type="transmembrane region" description="Helical" evidence="7">
    <location>
        <begin position="6"/>
        <end position="24"/>
    </location>
</feature>
<evidence type="ECO:0000256" key="5">
    <source>
        <dbReference type="ARBA" id="ARBA00022989"/>
    </source>
</evidence>
<dbReference type="Proteomes" id="UP000185490">
    <property type="component" value="Chromosome"/>
</dbReference>
<proteinExistence type="predicted"/>
<gene>
    <name evidence="8" type="ORF">BW47_01850</name>
</gene>
<feature type="transmembrane region" description="Helical" evidence="7">
    <location>
        <begin position="45"/>
        <end position="75"/>
    </location>
</feature>
<feature type="transmembrane region" description="Helical" evidence="7">
    <location>
        <begin position="184"/>
        <end position="202"/>
    </location>
</feature>
<evidence type="ECO:0000313" key="8">
    <source>
        <dbReference type="EMBL" id="APT73412.1"/>
    </source>
</evidence>
<keyword evidence="9" id="KW-1185">Reference proteome</keyword>
<feature type="transmembrane region" description="Helical" evidence="7">
    <location>
        <begin position="208"/>
        <end position="227"/>
    </location>
</feature>
<evidence type="ECO:0000256" key="2">
    <source>
        <dbReference type="ARBA" id="ARBA00022475"/>
    </source>
</evidence>
<accession>A0ABN4V1E1</accession>
<comment type="subcellular location">
    <subcellularLocation>
        <location evidence="1">Cell membrane</location>
        <topology evidence="1">Multi-pass membrane protein</topology>
    </subcellularLocation>
</comment>
<dbReference type="PANTHER" id="PTHR22926:SF3">
    <property type="entry name" value="UNDECAPRENYL-PHOSPHATE ALPHA-N-ACETYLGLUCOSAMINYL 1-PHOSPHATE TRANSFERASE"/>
    <property type="match status" value="1"/>
</dbReference>
<name>A0ABN4V1E1_9BACT</name>
<evidence type="ECO:0000256" key="6">
    <source>
        <dbReference type="ARBA" id="ARBA00023136"/>
    </source>
</evidence>
<evidence type="ECO:0000256" key="1">
    <source>
        <dbReference type="ARBA" id="ARBA00004651"/>
    </source>
</evidence>
<dbReference type="EMBL" id="CP007389">
    <property type="protein sequence ID" value="APT73412.1"/>
    <property type="molecule type" value="Genomic_DNA"/>
</dbReference>
<sequence>MIYSFLLSFIFTIVTIPFLRKIAFKFNIIDYPDKNLKNHEKATPYLGGMAFMGAFLLFTPFSLFRKLYVFILGILGLYDDIKSLNPWIRITLEFVIGYLVAIRFLDNPFKVLIATIFYAFLTNSVNMMDGMDGICATTSLIATVGLIFTVAYPNDKYYLIALIGTLLGFIIFNFPPAKIFMGDLGSYTIGGILGIAIISSFSKSFDHTIASLIILAPFFIDTFSSMFRRILHEKSPFSGDREHIYDKIFRITKDKRKTLLFTAVISTIFCSLGMFYLKSKVFSIIFSIILIIFLILKLKLLKYGD</sequence>
<feature type="transmembrane region" description="Helical" evidence="7">
    <location>
        <begin position="158"/>
        <end position="177"/>
    </location>
</feature>
<keyword evidence="5 7" id="KW-1133">Transmembrane helix</keyword>
<keyword evidence="3 8" id="KW-0808">Transferase</keyword>
<evidence type="ECO:0000256" key="7">
    <source>
        <dbReference type="SAM" id="Phobius"/>
    </source>
</evidence>
<keyword evidence="2" id="KW-1003">Cell membrane</keyword>
<evidence type="ECO:0000256" key="3">
    <source>
        <dbReference type="ARBA" id="ARBA00022679"/>
    </source>
</evidence>
<feature type="transmembrane region" description="Helical" evidence="7">
    <location>
        <begin position="258"/>
        <end position="276"/>
    </location>
</feature>
<evidence type="ECO:0000256" key="4">
    <source>
        <dbReference type="ARBA" id="ARBA00022692"/>
    </source>
</evidence>
<feature type="transmembrane region" description="Helical" evidence="7">
    <location>
        <begin position="133"/>
        <end position="152"/>
    </location>
</feature>
<dbReference type="CDD" id="cd06853">
    <property type="entry name" value="GT_WecA_like"/>
    <property type="match status" value="1"/>
</dbReference>
<dbReference type="RefSeq" id="WP_012056575.1">
    <property type="nucleotide sequence ID" value="NZ_CP007389.1"/>
</dbReference>
<dbReference type="PANTHER" id="PTHR22926">
    <property type="entry name" value="PHOSPHO-N-ACETYLMURAMOYL-PENTAPEPTIDE-TRANSFERASE"/>
    <property type="match status" value="1"/>
</dbReference>
<dbReference type="Pfam" id="PF00953">
    <property type="entry name" value="Glycos_transf_4"/>
    <property type="match status" value="1"/>
</dbReference>
<evidence type="ECO:0000313" key="9">
    <source>
        <dbReference type="Proteomes" id="UP000185490"/>
    </source>
</evidence>
<dbReference type="InterPro" id="IPR000715">
    <property type="entry name" value="Glycosyl_transferase_4"/>
</dbReference>
<reference evidence="8 9" key="1">
    <citation type="submission" date="2014-02" db="EMBL/GenBank/DDBJ databases">
        <title>Diversity of Thermotogales isolates from hydrothermal vents.</title>
        <authorList>
            <person name="Haverkamp T.H.A."/>
            <person name="Lossouarn J."/>
            <person name="Geslin C."/>
            <person name="Nesbo C.L."/>
        </authorList>
    </citation>
    <scope>NUCLEOTIDE SEQUENCE [LARGE SCALE GENOMIC DNA]</scope>
    <source>
        <strain evidence="8 9">431</strain>
    </source>
</reference>
<keyword evidence="4 7" id="KW-0812">Transmembrane</keyword>
<organism evidence="8 9">
    <name type="scientific">Thermosipho melanesiensis</name>
    <dbReference type="NCBI Taxonomy" id="46541"/>
    <lineage>
        <taxon>Bacteria</taxon>
        <taxon>Thermotogati</taxon>
        <taxon>Thermotogota</taxon>
        <taxon>Thermotogae</taxon>
        <taxon>Thermotogales</taxon>
        <taxon>Fervidobacteriaceae</taxon>
        <taxon>Thermosipho</taxon>
    </lineage>
</organism>
<feature type="transmembrane region" description="Helical" evidence="7">
    <location>
        <begin position="95"/>
        <end position="121"/>
    </location>
</feature>
<protein>
    <submittedName>
        <fullName evidence="8">Glycosyl transferase</fullName>
    </submittedName>
</protein>